<dbReference type="eggNOG" id="COG3292">
    <property type="taxonomic scope" value="Bacteria"/>
</dbReference>
<organism evidence="1 2">
    <name type="scientific">Pseudopedobacter saltans (strain ATCC 51119 / DSM 12145 / JCM 21818 / CCUG 39354 / LMG 10337 / NBRC 100064 / NCIMB 13643)</name>
    <name type="common">Pedobacter saltans</name>
    <dbReference type="NCBI Taxonomy" id="762903"/>
    <lineage>
        <taxon>Bacteria</taxon>
        <taxon>Pseudomonadati</taxon>
        <taxon>Bacteroidota</taxon>
        <taxon>Sphingobacteriia</taxon>
        <taxon>Sphingobacteriales</taxon>
        <taxon>Sphingobacteriaceae</taxon>
        <taxon>Pseudopedobacter</taxon>
    </lineage>
</organism>
<name>F0S672_PSESL</name>
<dbReference type="STRING" id="762903.Pedsa_2644"/>
<keyword evidence="2" id="KW-1185">Reference proteome</keyword>
<dbReference type="AlphaFoldDB" id="F0S672"/>
<evidence type="ECO:0008006" key="3">
    <source>
        <dbReference type="Google" id="ProtNLM"/>
    </source>
</evidence>
<evidence type="ECO:0000313" key="2">
    <source>
        <dbReference type="Proteomes" id="UP000000310"/>
    </source>
</evidence>
<dbReference type="InterPro" id="IPR011110">
    <property type="entry name" value="Reg_prop"/>
</dbReference>
<accession>F0S672</accession>
<dbReference type="HOGENOM" id="CLU_190723_0_0_10"/>
<reference evidence="1 2" key="1">
    <citation type="journal article" date="2011" name="Stand. Genomic Sci.">
        <title>Complete genome sequence of the gliding, heparinolytic Pedobacter saltans type strain (113).</title>
        <authorList>
            <person name="Liolios K."/>
            <person name="Sikorski J."/>
            <person name="Lu M."/>
            <person name="Nolan M."/>
            <person name="Lapidus A."/>
            <person name="Lucas S."/>
            <person name="Hammon N."/>
            <person name="Deshpande S."/>
            <person name="Cheng J.F."/>
            <person name="Tapia R."/>
            <person name="Han C."/>
            <person name="Goodwin L."/>
            <person name="Pitluck S."/>
            <person name="Huntemann M."/>
            <person name="Ivanova N."/>
            <person name="Pagani I."/>
            <person name="Mavromatis K."/>
            <person name="Ovchinikova G."/>
            <person name="Pati A."/>
            <person name="Chen A."/>
            <person name="Palaniappan K."/>
            <person name="Land M."/>
            <person name="Hauser L."/>
            <person name="Brambilla E.M."/>
            <person name="Kotsyurbenko O."/>
            <person name="Rohde M."/>
            <person name="Tindall B.J."/>
            <person name="Abt B."/>
            <person name="Goker M."/>
            <person name="Detter J.C."/>
            <person name="Woyke T."/>
            <person name="Bristow J."/>
            <person name="Eisen J.A."/>
            <person name="Markowitz V."/>
            <person name="Hugenholtz P."/>
            <person name="Klenk H.P."/>
            <person name="Kyrpides N.C."/>
        </authorList>
    </citation>
    <scope>NUCLEOTIDE SEQUENCE [LARGE SCALE GENOMIC DNA]</scope>
    <source>
        <strain evidence="2">ATCC 51119 / DSM 12145 / JCM 21818 / LMG 10337 / NBRC 100064 / NCIMB 13643</strain>
    </source>
</reference>
<dbReference type="Proteomes" id="UP000000310">
    <property type="component" value="Chromosome"/>
</dbReference>
<dbReference type="OrthoDB" id="799853at2"/>
<sequence length="87" mass="10369">MLKYKPIVRLIHLVLFVLILVVPQVSKAQLKFKHLTINDGLSQNVVLCMIQDREGYIWMGTEDGLNRYDGYEFKHYKHSDDEWILKY</sequence>
<evidence type="ECO:0000313" key="1">
    <source>
        <dbReference type="EMBL" id="ADY53186.1"/>
    </source>
</evidence>
<dbReference type="KEGG" id="psn:Pedsa_2644"/>
<dbReference type="Pfam" id="PF07494">
    <property type="entry name" value="Reg_prop"/>
    <property type="match status" value="1"/>
</dbReference>
<reference evidence="2" key="2">
    <citation type="submission" date="2011-02" db="EMBL/GenBank/DDBJ databases">
        <title>The complete genome of Pedobacter saltans DSM 12145.</title>
        <authorList>
            <consortium name="US DOE Joint Genome Institute (JGI-PGF)"/>
            <person name="Lucas S."/>
            <person name="Copeland A."/>
            <person name="Lapidus A."/>
            <person name="Bruce D."/>
            <person name="Goodwin L."/>
            <person name="Pitluck S."/>
            <person name="Kyrpides N."/>
            <person name="Mavromatis K."/>
            <person name="Pagani I."/>
            <person name="Ivanova N."/>
            <person name="Ovchinnikova G."/>
            <person name="Lu M."/>
            <person name="Detter J.C."/>
            <person name="Han C."/>
            <person name="Land M."/>
            <person name="Hauser L."/>
            <person name="Markowitz V."/>
            <person name="Cheng J.-F."/>
            <person name="Hugenholtz P."/>
            <person name="Woyke T."/>
            <person name="Wu D."/>
            <person name="Tindall B."/>
            <person name="Pomrenke H.G."/>
            <person name="Brambilla E."/>
            <person name="Klenk H.-P."/>
            <person name="Eisen J.A."/>
        </authorList>
    </citation>
    <scope>NUCLEOTIDE SEQUENCE [LARGE SCALE GENOMIC DNA]</scope>
    <source>
        <strain evidence="2">ATCC 51119 / DSM 12145 / JCM 21818 / LMG 10337 / NBRC 100064 / NCIMB 13643</strain>
    </source>
</reference>
<dbReference type="RefSeq" id="WP_013633671.1">
    <property type="nucleotide sequence ID" value="NC_015177.1"/>
</dbReference>
<protein>
    <recommendedName>
        <fullName evidence="3">Hybrid sensor histidine kinase/response regulator</fullName>
    </recommendedName>
</protein>
<dbReference type="InterPro" id="IPR015943">
    <property type="entry name" value="WD40/YVTN_repeat-like_dom_sf"/>
</dbReference>
<proteinExistence type="predicted"/>
<gene>
    <name evidence="1" type="ordered locus">Pedsa_2644</name>
</gene>
<dbReference type="Gene3D" id="2.130.10.10">
    <property type="entry name" value="YVTN repeat-like/Quinoprotein amine dehydrogenase"/>
    <property type="match status" value="1"/>
</dbReference>
<dbReference type="EMBL" id="CP002545">
    <property type="protein sequence ID" value="ADY53186.1"/>
    <property type="molecule type" value="Genomic_DNA"/>
</dbReference>